<dbReference type="InterPro" id="IPR003710">
    <property type="entry name" value="ApbA"/>
</dbReference>
<evidence type="ECO:0000256" key="3">
    <source>
        <dbReference type="ARBA" id="ARBA00007870"/>
    </source>
</evidence>
<dbReference type="Gene3D" id="1.10.1040.10">
    <property type="entry name" value="N-(1-d-carboxylethyl)-l-norvaline Dehydrogenase, domain 2"/>
    <property type="match status" value="1"/>
</dbReference>
<gene>
    <name evidence="14" type="ORF">Q5741_03225</name>
</gene>
<keyword evidence="8 11" id="KW-0560">Oxidoreductase</keyword>
<reference evidence="14 15" key="1">
    <citation type="submission" date="2023-07" db="EMBL/GenBank/DDBJ databases">
        <title>Paenibacillus sp. JX-17 nov. isolated from soil.</title>
        <authorList>
            <person name="Wan Y."/>
            <person name="Liu B."/>
        </authorList>
    </citation>
    <scope>NUCLEOTIDE SEQUENCE [LARGE SCALE GENOMIC DNA]</scope>
    <source>
        <strain evidence="14 15">JX-17</strain>
    </source>
</reference>
<comment type="similarity">
    <text evidence="3 11">Belongs to the ketopantoate reductase family.</text>
</comment>
<feature type="domain" description="Ketopantoate reductase N-terminal" evidence="12">
    <location>
        <begin position="4"/>
        <end position="163"/>
    </location>
</feature>
<evidence type="ECO:0000256" key="8">
    <source>
        <dbReference type="ARBA" id="ARBA00023002"/>
    </source>
</evidence>
<comment type="catalytic activity">
    <reaction evidence="10 11">
        <text>(R)-pantoate + NADP(+) = 2-dehydropantoate + NADPH + H(+)</text>
        <dbReference type="Rhea" id="RHEA:16233"/>
        <dbReference type="ChEBI" id="CHEBI:11561"/>
        <dbReference type="ChEBI" id="CHEBI:15378"/>
        <dbReference type="ChEBI" id="CHEBI:15980"/>
        <dbReference type="ChEBI" id="CHEBI:57783"/>
        <dbReference type="ChEBI" id="CHEBI:58349"/>
        <dbReference type="EC" id="1.1.1.169"/>
    </reaction>
</comment>
<keyword evidence="6 11" id="KW-0566">Pantothenate biosynthesis</keyword>
<comment type="caution">
    <text evidence="14">The sequence shown here is derived from an EMBL/GenBank/DDBJ whole genome shotgun (WGS) entry which is preliminary data.</text>
</comment>
<evidence type="ECO:0000256" key="4">
    <source>
        <dbReference type="ARBA" id="ARBA00013014"/>
    </source>
</evidence>
<evidence type="ECO:0000256" key="7">
    <source>
        <dbReference type="ARBA" id="ARBA00022857"/>
    </source>
</evidence>
<evidence type="ECO:0000256" key="9">
    <source>
        <dbReference type="ARBA" id="ARBA00032024"/>
    </source>
</evidence>
<dbReference type="InterPro" id="IPR050838">
    <property type="entry name" value="Ketopantoate_reductase"/>
</dbReference>
<dbReference type="RefSeq" id="WP_305022586.1">
    <property type="nucleotide sequence ID" value="NZ_JAUQTB010000001.1"/>
</dbReference>
<evidence type="ECO:0000256" key="6">
    <source>
        <dbReference type="ARBA" id="ARBA00022655"/>
    </source>
</evidence>
<evidence type="ECO:0000256" key="1">
    <source>
        <dbReference type="ARBA" id="ARBA00002919"/>
    </source>
</evidence>
<dbReference type="InterPro" id="IPR013332">
    <property type="entry name" value="KPR_N"/>
</dbReference>
<organism evidence="14 15">
    <name type="scientific">Paenibacillus lacisoli</name>
    <dbReference type="NCBI Taxonomy" id="3064525"/>
    <lineage>
        <taxon>Bacteria</taxon>
        <taxon>Bacillati</taxon>
        <taxon>Bacillota</taxon>
        <taxon>Bacilli</taxon>
        <taxon>Bacillales</taxon>
        <taxon>Paenibacillaceae</taxon>
        <taxon>Paenibacillus</taxon>
    </lineage>
</organism>
<dbReference type="EC" id="1.1.1.169" evidence="4 11"/>
<dbReference type="InterPro" id="IPR036291">
    <property type="entry name" value="NAD(P)-bd_dom_sf"/>
</dbReference>
<sequence length="323" mass="35466">MIIDIVGAGSLGLLYSGKLAAAGTAVRLWTRSAEQAQQLQGAQLIVRRSDGQTESQVTVNNCVLQTYALNEMKSVQKREQGDWLLLAVKQKDVAQAASELSRSDGKWKGIVCLQNGVGHMETIQRLLPELPVYAAVTTEGAAKSDAGIVIHAGLGETVIGLWEDSSIVGEEWTRDHLINLVSRLEQAGFRTSLSNEIERMVYRKLIINAVINPLTAVWRIRNGELLDSETRTSLMQSIYNESIRILKACNLPWEEGWWDEVLNVCRRTADNISSMHSDVAAGRTTEISSINGGLISLADRAGIEAPLNRLMLQIIEGMQSGEE</sequence>
<keyword evidence="7 11" id="KW-0521">NADP</keyword>
<accession>A0ABT9C854</accession>
<dbReference type="Proteomes" id="UP001240171">
    <property type="component" value="Unassembled WGS sequence"/>
</dbReference>
<evidence type="ECO:0000313" key="14">
    <source>
        <dbReference type="EMBL" id="MDO7905422.1"/>
    </source>
</evidence>
<dbReference type="EMBL" id="JAUQTB010000001">
    <property type="protein sequence ID" value="MDO7905422.1"/>
    <property type="molecule type" value="Genomic_DNA"/>
</dbReference>
<dbReference type="InterPro" id="IPR013752">
    <property type="entry name" value="KPA_reductase"/>
</dbReference>
<dbReference type="PANTHER" id="PTHR43765:SF2">
    <property type="entry name" value="2-DEHYDROPANTOATE 2-REDUCTASE"/>
    <property type="match status" value="1"/>
</dbReference>
<name>A0ABT9C854_9BACL</name>
<dbReference type="GO" id="GO:0008677">
    <property type="term" value="F:2-dehydropantoate 2-reductase activity"/>
    <property type="evidence" value="ECO:0007669"/>
    <property type="project" value="UniProtKB-EC"/>
</dbReference>
<evidence type="ECO:0000259" key="13">
    <source>
        <dbReference type="Pfam" id="PF08546"/>
    </source>
</evidence>
<comment type="function">
    <text evidence="1 11">Catalyzes the NADPH-dependent reduction of ketopantoate into pantoic acid.</text>
</comment>
<evidence type="ECO:0000256" key="10">
    <source>
        <dbReference type="ARBA" id="ARBA00048793"/>
    </source>
</evidence>
<dbReference type="InterPro" id="IPR008927">
    <property type="entry name" value="6-PGluconate_DH-like_C_sf"/>
</dbReference>
<evidence type="ECO:0000313" key="15">
    <source>
        <dbReference type="Proteomes" id="UP001240171"/>
    </source>
</evidence>
<dbReference type="Pfam" id="PF08546">
    <property type="entry name" value="ApbA_C"/>
    <property type="match status" value="1"/>
</dbReference>
<protein>
    <recommendedName>
        <fullName evidence="5 11">2-dehydropantoate 2-reductase</fullName>
        <ecNumber evidence="4 11">1.1.1.169</ecNumber>
    </recommendedName>
    <alternativeName>
        <fullName evidence="9 11">Ketopantoate reductase</fullName>
    </alternativeName>
</protein>
<dbReference type="InterPro" id="IPR013328">
    <property type="entry name" value="6PGD_dom2"/>
</dbReference>
<dbReference type="PANTHER" id="PTHR43765">
    <property type="entry name" value="2-DEHYDROPANTOATE 2-REDUCTASE-RELATED"/>
    <property type="match status" value="1"/>
</dbReference>
<dbReference type="NCBIfam" id="TIGR00745">
    <property type="entry name" value="apbA_panE"/>
    <property type="match status" value="1"/>
</dbReference>
<dbReference type="SUPFAM" id="SSF48179">
    <property type="entry name" value="6-phosphogluconate dehydrogenase C-terminal domain-like"/>
    <property type="match status" value="1"/>
</dbReference>
<dbReference type="Gene3D" id="3.40.50.720">
    <property type="entry name" value="NAD(P)-binding Rossmann-like Domain"/>
    <property type="match status" value="1"/>
</dbReference>
<evidence type="ECO:0000259" key="12">
    <source>
        <dbReference type="Pfam" id="PF02558"/>
    </source>
</evidence>
<evidence type="ECO:0000256" key="11">
    <source>
        <dbReference type="RuleBase" id="RU362068"/>
    </source>
</evidence>
<dbReference type="Pfam" id="PF02558">
    <property type="entry name" value="ApbA"/>
    <property type="match status" value="1"/>
</dbReference>
<evidence type="ECO:0000256" key="2">
    <source>
        <dbReference type="ARBA" id="ARBA00004994"/>
    </source>
</evidence>
<evidence type="ECO:0000256" key="5">
    <source>
        <dbReference type="ARBA" id="ARBA00019465"/>
    </source>
</evidence>
<feature type="domain" description="Ketopantoate reductase C-terminal" evidence="13">
    <location>
        <begin position="197"/>
        <end position="318"/>
    </location>
</feature>
<proteinExistence type="inferred from homology"/>
<keyword evidence="15" id="KW-1185">Reference proteome</keyword>
<dbReference type="SUPFAM" id="SSF51735">
    <property type="entry name" value="NAD(P)-binding Rossmann-fold domains"/>
    <property type="match status" value="1"/>
</dbReference>
<comment type="pathway">
    <text evidence="2 11">Cofactor biosynthesis; (R)-pantothenate biosynthesis; (R)-pantoate from 3-methyl-2-oxobutanoate: step 2/2.</text>
</comment>